<dbReference type="EC" id="3.4.11.-" evidence="3"/>
<dbReference type="InterPro" id="IPR001478">
    <property type="entry name" value="PDZ"/>
</dbReference>
<organism evidence="3 4">
    <name type="scientific">Chondromyces crocatus</name>
    <dbReference type="NCBI Taxonomy" id="52"/>
    <lineage>
        <taxon>Bacteria</taxon>
        <taxon>Pseudomonadati</taxon>
        <taxon>Myxococcota</taxon>
        <taxon>Polyangia</taxon>
        <taxon>Polyangiales</taxon>
        <taxon>Polyangiaceae</taxon>
        <taxon>Chondromyces</taxon>
    </lineage>
</organism>
<dbReference type="PANTHER" id="PTHR12147:SF26">
    <property type="entry name" value="PEPTIDASE M28 DOMAIN-CONTAINING PROTEIN"/>
    <property type="match status" value="1"/>
</dbReference>
<dbReference type="Gene3D" id="3.50.30.30">
    <property type="match status" value="1"/>
</dbReference>
<dbReference type="SUPFAM" id="SSF52025">
    <property type="entry name" value="PA domain"/>
    <property type="match status" value="1"/>
</dbReference>
<dbReference type="STRING" id="52.CMC5_011610"/>
<gene>
    <name evidence="3" type="ORF">CMC5_011610</name>
</gene>
<dbReference type="Pfam" id="PF02225">
    <property type="entry name" value="PA"/>
    <property type="match status" value="1"/>
</dbReference>
<dbReference type="EMBL" id="CP012159">
    <property type="protein sequence ID" value="AKT37035.1"/>
    <property type="molecule type" value="Genomic_DNA"/>
</dbReference>
<evidence type="ECO:0000259" key="2">
    <source>
        <dbReference type="SMART" id="SM00228"/>
    </source>
</evidence>
<dbReference type="InterPro" id="IPR041489">
    <property type="entry name" value="PDZ_6"/>
</dbReference>
<feature type="region of interest" description="Disordered" evidence="1">
    <location>
        <begin position="295"/>
        <end position="315"/>
    </location>
</feature>
<dbReference type="InterPro" id="IPR046450">
    <property type="entry name" value="PA_dom_sf"/>
</dbReference>
<dbReference type="InterPro" id="IPR045175">
    <property type="entry name" value="M28_fam"/>
</dbReference>
<protein>
    <submittedName>
        <fullName evidence="3">Aminopeptidase</fullName>
        <ecNumber evidence="3">3.4.11.-</ecNumber>
    </submittedName>
</protein>
<dbReference type="Pfam" id="PF04389">
    <property type="entry name" value="Peptidase_M28"/>
    <property type="match status" value="1"/>
</dbReference>
<dbReference type="Gene3D" id="2.30.42.10">
    <property type="match status" value="1"/>
</dbReference>
<evidence type="ECO:0000313" key="3">
    <source>
        <dbReference type="EMBL" id="AKT37035.1"/>
    </source>
</evidence>
<proteinExistence type="predicted"/>
<dbReference type="KEGG" id="ccro:CMC5_011610"/>
<dbReference type="Pfam" id="PF17820">
    <property type="entry name" value="PDZ_6"/>
    <property type="match status" value="1"/>
</dbReference>
<dbReference type="Gene3D" id="3.40.630.10">
    <property type="entry name" value="Zn peptidases"/>
    <property type="match status" value="1"/>
</dbReference>
<dbReference type="PANTHER" id="PTHR12147">
    <property type="entry name" value="METALLOPEPTIDASE M28 FAMILY MEMBER"/>
    <property type="match status" value="1"/>
</dbReference>
<dbReference type="SUPFAM" id="SSF53187">
    <property type="entry name" value="Zn-dependent exopeptidases"/>
    <property type="match status" value="1"/>
</dbReference>
<keyword evidence="3" id="KW-0031">Aminopeptidase</keyword>
<evidence type="ECO:0000313" key="4">
    <source>
        <dbReference type="Proteomes" id="UP000067626"/>
    </source>
</evidence>
<dbReference type="InterPro" id="IPR007484">
    <property type="entry name" value="Peptidase_M28"/>
</dbReference>
<keyword evidence="4" id="KW-1185">Reference proteome</keyword>
<dbReference type="SUPFAM" id="SSF50156">
    <property type="entry name" value="PDZ domain-like"/>
    <property type="match status" value="1"/>
</dbReference>
<dbReference type="GO" id="GO:0004177">
    <property type="term" value="F:aminopeptidase activity"/>
    <property type="evidence" value="ECO:0007669"/>
    <property type="project" value="UniProtKB-KW"/>
</dbReference>
<dbReference type="GO" id="GO:0006508">
    <property type="term" value="P:proteolysis"/>
    <property type="evidence" value="ECO:0007669"/>
    <property type="project" value="InterPro"/>
</dbReference>
<name>A0A0K1E847_CHOCO</name>
<dbReference type="InterPro" id="IPR036034">
    <property type="entry name" value="PDZ_sf"/>
</dbReference>
<reference evidence="3 4" key="1">
    <citation type="submission" date="2015-07" db="EMBL/GenBank/DDBJ databases">
        <title>Genome analysis of myxobacterium Chondromyces crocatus Cm c5 reveals a high potential for natural compound synthesis and the genetic basis for the loss of fruiting body formation.</title>
        <authorList>
            <person name="Zaburannyi N."/>
            <person name="Bunk B."/>
            <person name="Maier J."/>
            <person name="Overmann J."/>
            <person name="Mueller R."/>
        </authorList>
    </citation>
    <scope>NUCLEOTIDE SEQUENCE [LARGE SCALE GENOMIC DNA]</scope>
    <source>
        <strain evidence="3 4">Cm c5</strain>
    </source>
</reference>
<keyword evidence="3" id="KW-0378">Hydrolase</keyword>
<dbReference type="Proteomes" id="UP000067626">
    <property type="component" value="Chromosome"/>
</dbReference>
<feature type="domain" description="PDZ" evidence="2">
    <location>
        <begin position="499"/>
        <end position="577"/>
    </location>
</feature>
<sequence length="591" mass="61108">MAGSAAVPGPVALAIGPDAAGAARVKADVVALTTQEMDGRGTGTEGARLAAEFVARRFAELKLSPLGDAGPEGQAFLQAFEARVGAEVEAPTLSVVRGKQATPVDAKAVTTADGSESATVEGPAVFVGHGISAHALGWDSYAGAEVSGKVVVVLAGAPAIEGAGQKDPLRDFGSARYKLRTAREHKAAGVVLVVEGEELPKAPHDTSGMGVPAVVITRSAAEKLFPTAKLRDKGTWQATKAQPAKPLAGVQLRIATKVTPKLAKAWNVVGLLPAREGSPHAGEFVVVGAHYDHLGHGGSNSRKPGSTEIHHGADDNASGTALMMEVARRMAALPARPDRGVVFIGFGAEELGTLGSRHFVENPPAPVGAIKNVVAMINADMVGRLREDKLLVDGVGTSPGWGPVVKGASEGLKFELAQGAEGFGASDHAPFTAARVPVAFLFTGVHEDYHQPSDTAEKINAEGMERIATLAGRMALAVTQQGERLPFVDAPADPHRKGGRSGFRVSVGTVPDYAYQGKGLRLTGVRPDSPGARAGMQAGDVVVKIGSHEITNIHDYMFSLGELEPGREVVIEVERGGARVPLKVIPAPGSR</sequence>
<dbReference type="AlphaFoldDB" id="A0A0K1E847"/>
<dbReference type="InterPro" id="IPR003137">
    <property type="entry name" value="PA_domain"/>
</dbReference>
<accession>A0A0K1E847</accession>
<dbReference type="GO" id="GO:0008235">
    <property type="term" value="F:metalloexopeptidase activity"/>
    <property type="evidence" value="ECO:0007669"/>
    <property type="project" value="InterPro"/>
</dbReference>
<evidence type="ECO:0000256" key="1">
    <source>
        <dbReference type="SAM" id="MobiDB-lite"/>
    </source>
</evidence>
<keyword evidence="3" id="KW-0645">Protease</keyword>
<dbReference type="SMART" id="SM00228">
    <property type="entry name" value="PDZ"/>
    <property type="match status" value="1"/>
</dbReference>